<dbReference type="InterPro" id="IPR017441">
    <property type="entry name" value="Protein_kinase_ATP_BS"/>
</dbReference>
<evidence type="ECO:0000256" key="6">
    <source>
        <dbReference type="ARBA" id="ARBA00022840"/>
    </source>
</evidence>
<keyword evidence="5 9" id="KW-0547">Nucleotide-binding</keyword>
<keyword evidence="10" id="KW-0175">Coiled coil</keyword>
<dbReference type="Gene3D" id="1.10.506.10">
    <property type="entry name" value="GTPase Activation - p120gap, domain 1"/>
    <property type="match status" value="1"/>
</dbReference>
<feature type="compositionally biased region" description="Polar residues" evidence="11">
    <location>
        <begin position="428"/>
        <end position="443"/>
    </location>
</feature>
<dbReference type="GO" id="GO:0005524">
    <property type="term" value="F:ATP binding"/>
    <property type="evidence" value="ECO:0007669"/>
    <property type="project" value="UniProtKB-UniRule"/>
</dbReference>
<accession>D3BEW6</accession>
<feature type="region of interest" description="Disordered" evidence="11">
    <location>
        <begin position="589"/>
        <end position="651"/>
    </location>
</feature>
<feature type="domain" description="Protein kinase" evidence="12">
    <location>
        <begin position="15"/>
        <end position="267"/>
    </location>
</feature>
<organism evidence="14 15">
    <name type="scientific">Heterostelium pallidum (strain ATCC 26659 / Pp 5 / PN500)</name>
    <name type="common">Cellular slime mold</name>
    <name type="synonym">Polysphondylium pallidum</name>
    <dbReference type="NCBI Taxonomy" id="670386"/>
    <lineage>
        <taxon>Eukaryota</taxon>
        <taxon>Amoebozoa</taxon>
        <taxon>Evosea</taxon>
        <taxon>Eumycetozoa</taxon>
        <taxon>Dictyostelia</taxon>
        <taxon>Acytosteliales</taxon>
        <taxon>Acytosteliaceae</taxon>
        <taxon>Heterostelium</taxon>
    </lineage>
</organism>
<dbReference type="InterPro" id="IPR000719">
    <property type="entry name" value="Prot_kinase_dom"/>
</dbReference>
<dbReference type="SUPFAM" id="SSF103657">
    <property type="entry name" value="BAR/IMD domain-like"/>
    <property type="match status" value="1"/>
</dbReference>
<dbReference type="InterPro" id="IPR027267">
    <property type="entry name" value="AH/BAR_dom_sf"/>
</dbReference>
<feature type="binding site" evidence="9">
    <location>
        <position position="44"/>
    </location>
    <ligand>
        <name>ATP</name>
        <dbReference type="ChEBI" id="CHEBI:30616"/>
    </ligand>
</feature>
<feature type="domain" description="Ras-GAP" evidence="13">
    <location>
        <begin position="1188"/>
        <end position="1371"/>
    </location>
</feature>
<feature type="region of interest" description="Disordered" evidence="11">
    <location>
        <begin position="456"/>
        <end position="475"/>
    </location>
</feature>
<proteinExistence type="inferred from homology"/>
<dbReference type="GO" id="GO:0004674">
    <property type="term" value="F:protein serine/threonine kinase activity"/>
    <property type="evidence" value="ECO:0007669"/>
    <property type="project" value="UniProtKB-EC"/>
</dbReference>
<dbReference type="PANTHER" id="PTHR48012">
    <property type="entry name" value="STERILE20-LIKE KINASE, ISOFORM B-RELATED"/>
    <property type="match status" value="1"/>
</dbReference>
<dbReference type="SMART" id="SM00220">
    <property type="entry name" value="S_TKc"/>
    <property type="match status" value="1"/>
</dbReference>
<dbReference type="PROSITE" id="PS50018">
    <property type="entry name" value="RAS_GTPASE_ACTIV_2"/>
    <property type="match status" value="1"/>
</dbReference>
<evidence type="ECO:0000256" key="3">
    <source>
        <dbReference type="ARBA" id="ARBA00022679"/>
    </source>
</evidence>
<feature type="region of interest" description="Disordered" evidence="11">
    <location>
        <begin position="369"/>
        <end position="443"/>
    </location>
</feature>
<dbReference type="Pfam" id="PF00069">
    <property type="entry name" value="Pkinase"/>
    <property type="match status" value="1"/>
</dbReference>
<evidence type="ECO:0000313" key="15">
    <source>
        <dbReference type="Proteomes" id="UP000001396"/>
    </source>
</evidence>
<dbReference type="Proteomes" id="UP000001396">
    <property type="component" value="Unassembled WGS sequence"/>
</dbReference>
<dbReference type="PROSITE" id="PS50011">
    <property type="entry name" value="PROTEIN_KINASE_DOM"/>
    <property type="match status" value="1"/>
</dbReference>
<feature type="region of interest" description="Disordered" evidence="11">
    <location>
        <begin position="485"/>
        <end position="517"/>
    </location>
</feature>
<evidence type="ECO:0000256" key="9">
    <source>
        <dbReference type="PROSITE-ProRule" id="PRU10141"/>
    </source>
</evidence>
<evidence type="ECO:0000256" key="8">
    <source>
        <dbReference type="ARBA" id="ARBA00025754"/>
    </source>
</evidence>
<dbReference type="Pfam" id="PF16746">
    <property type="entry name" value="BAR_3"/>
    <property type="match status" value="1"/>
</dbReference>
<dbReference type="GO" id="GO:0005737">
    <property type="term" value="C:cytoplasm"/>
    <property type="evidence" value="ECO:0007669"/>
    <property type="project" value="InterPro"/>
</dbReference>
<dbReference type="SUPFAM" id="SSF56112">
    <property type="entry name" value="Protein kinase-like (PK-like)"/>
    <property type="match status" value="1"/>
</dbReference>
<dbReference type="InterPro" id="IPR008271">
    <property type="entry name" value="Ser/Thr_kinase_AS"/>
</dbReference>
<evidence type="ECO:0000313" key="14">
    <source>
        <dbReference type="EMBL" id="EFA80447.1"/>
    </source>
</evidence>
<gene>
    <name evidence="14" type="ORF">PPL_07282</name>
</gene>
<evidence type="ECO:0000256" key="10">
    <source>
        <dbReference type="SAM" id="Coils"/>
    </source>
</evidence>
<feature type="compositionally biased region" description="Polar residues" evidence="11">
    <location>
        <begin position="390"/>
        <end position="403"/>
    </location>
</feature>
<keyword evidence="7" id="KW-0460">Magnesium</keyword>
<feature type="compositionally biased region" description="Basic and acidic residues" evidence="11">
    <location>
        <begin position="499"/>
        <end position="508"/>
    </location>
</feature>
<dbReference type="CDD" id="cd06627">
    <property type="entry name" value="STKc_Cdc7_like"/>
    <property type="match status" value="1"/>
</dbReference>
<feature type="compositionally biased region" description="Polar residues" evidence="11">
    <location>
        <begin position="682"/>
        <end position="692"/>
    </location>
</feature>
<dbReference type="PANTHER" id="PTHR48012:SF26">
    <property type="entry name" value="SERINE_THREONINE-PROTEIN KINASE DDB_G0283821-RELATED"/>
    <property type="match status" value="1"/>
</dbReference>
<feature type="compositionally biased region" description="Low complexity" evidence="11">
    <location>
        <begin position="693"/>
        <end position="721"/>
    </location>
</feature>
<feature type="compositionally biased region" description="Low complexity" evidence="11">
    <location>
        <begin position="380"/>
        <end position="389"/>
    </location>
</feature>
<evidence type="ECO:0000256" key="4">
    <source>
        <dbReference type="ARBA" id="ARBA00022723"/>
    </source>
</evidence>
<evidence type="ECO:0000256" key="1">
    <source>
        <dbReference type="ARBA" id="ARBA00001946"/>
    </source>
</evidence>
<evidence type="ECO:0000259" key="13">
    <source>
        <dbReference type="PROSITE" id="PS50018"/>
    </source>
</evidence>
<dbReference type="InterPro" id="IPR008936">
    <property type="entry name" value="Rho_GTPase_activation_prot"/>
</dbReference>
<feature type="region of interest" description="Disordered" evidence="11">
    <location>
        <begin position="668"/>
        <end position="721"/>
    </location>
</feature>
<dbReference type="CDD" id="cd07307">
    <property type="entry name" value="BAR"/>
    <property type="match status" value="1"/>
</dbReference>
<dbReference type="SUPFAM" id="SSF48350">
    <property type="entry name" value="GTPase activation domain, GAP"/>
    <property type="match status" value="1"/>
</dbReference>
<feature type="region of interest" description="Disordered" evidence="11">
    <location>
        <begin position="933"/>
        <end position="957"/>
    </location>
</feature>
<dbReference type="FunFam" id="1.10.510.10:FF:000946">
    <property type="entry name" value="Probable serine/threonine-protein kinase DDB_G0284251"/>
    <property type="match status" value="1"/>
</dbReference>
<keyword evidence="3" id="KW-0808">Transferase</keyword>
<evidence type="ECO:0000256" key="5">
    <source>
        <dbReference type="ARBA" id="ARBA00022741"/>
    </source>
</evidence>
<comment type="caution">
    <text evidence="14">The sequence shown here is derived from an EMBL/GenBank/DDBJ whole genome shotgun (WGS) entry which is preliminary data.</text>
</comment>
<comment type="similarity">
    <text evidence="8">Belongs to the protein kinase superfamily. STE Ser/Thr protein kinase family.</text>
</comment>
<dbReference type="GO" id="GO:0046872">
    <property type="term" value="F:metal ion binding"/>
    <property type="evidence" value="ECO:0007669"/>
    <property type="project" value="UniProtKB-KW"/>
</dbReference>
<dbReference type="CDD" id="cd04519">
    <property type="entry name" value="RasGAP"/>
    <property type="match status" value="1"/>
</dbReference>
<evidence type="ECO:0000256" key="11">
    <source>
        <dbReference type="SAM" id="MobiDB-lite"/>
    </source>
</evidence>
<feature type="compositionally biased region" description="Low complexity" evidence="11">
    <location>
        <begin position="594"/>
        <end position="616"/>
    </location>
</feature>
<dbReference type="GeneID" id="31362763"/>
<name>D3BEW6_HETP5</name>
<dbReference type="InParanoid" id="D3BEW6"/>
<feature type="compositionally biased region" description="Low complexity" evidence="11">
    <location>
        <begin position="934"/>
        <end position="957"/>
    </location>
</feature>
<feature type="coiled-coil region" evidence="10">
    <location>
        <begin position="314"/>
        <end position="341"/>
    </location>
</feature>
<dbReference type="FunFam" id="3.30.200.20:FF:000042">
    <property type="entry name" value="Aurora kinase A"/>
    <property type="match status" value="1"/>
</dbReference>
<dbReference type="EC" id="2.7.11.1" evidence="2"/>
<keyword evidence="4" id="KW-0479">Metal-binding</keyword>
<dbReference type="InterPro" id="IPR004148">
    <property type="entry name" value="BAR_dom"/>
</dbReference>
<dbReference type="EMBL" id="ADBJ01000031">
    <property type="protein sequence ID" value="EFA80447.1"/>
    <property type="molecule type" value="Genomic_DNA"/>
</dbReference>
<dbReference type="RefSeq" id="XP_020432567.1">
    <property type="nucleotide sequence ID" value="XM_020578119.1"/>
</dbReference>
<dbReference type="Gene3D" id="1.20.1270.60">
    <property type="entry name" value="Arfaptin homology (AH) domain/BAR domain"/>
    <property type="match status" value="1"/>
</dbReference>
<dbReference type="PROSITE" id="PS00107">
    <property type="entry name" value="PROTEIN_KINASE_ATP"/>
    <property type="match status" value="1"/>
</dbReference>
<keyword evidence="15" id="KW-1185">Reference proteome</keyword>
<dbReference type="STRING" id="670386.D3BEW6"/>
<evidence type="ECO:0000259" key="12">
    <source>
        <dbReference type="PROSITE" id="PS50011"/>
    </source>
</evidence>
<dbReference type="InterPro" id="IPR011009">
    <property type="entry name" value="Kinase-like_dom_sf"/>
</dbReference>
<evidence type="ECO:0000256" key="7">
    <source>
        <dbReference type="ARBA" id="ARBA00022842"/>
    </source>
</evidence>
<keyword evidence="6 9" id="KW-0067">ATP-binding</keyword>
<dbReference type="PROSITE" id="PS00108">
    <property type="entry name" value="PROTEIN_KINASE_ST"/>
    <property type="match status" value="1"/>
</dbReference>
<dbReference type="Gene3D" id="1.10.510.10">
    <property type="entry name" value="Transferase(Phosphotransferase) domain 1"/>
    <property type="match status" value="1"/>
</dbReference>
<feature type="region of interest" description="Disordered" evidence="11">
    <location>
        <begin position="1461"/>
        <end position="1483"/>
    </location>
</feature>
<sequence>MDSTAVSASDPFSKYQIGESVGKGAFGKVYKALNTETGDFCAIKQIEKNIISEKQLPAILHEIKLLQTLQHVNIVRFIESHETPKYLFFALEFIEGGSLAKIAKRYGNFQEPLLSRYICQVLRGLEYLHEKGVIHRDIKSDNILITKEGVIKLADFGSCTYSALDRKLTVVGTPFWMAPEVIQMDMNARSTACDIWSLGCTILELLTGNPPYWDLGTMPAMFAMVNNPHPPFPAGISAELKNFLLACFVRDINKRPTATQLLEHPWIKMHMLNVDDPKKGHRVSVSGRHITASVSSSFDEDQQPVDDNDDENMASDLKERVVQLETQKKEMSQTIQKLKIHFIRAMREKKLMKEMIAQLVQERDQYMVKLGLTPPPPPSILNSNNNNSNGTVGRSINDSSTTDLLGVDSPSKHARSSSAPISPPMKIASSSPTPLTTAGTSQSSYKSTSNILASDFFQPSDSDSDGEDGGSDYLISSFGDLHAGVSRASAGPKRIPPKLSRESSDKPEFSSNPSLGGYFSTNNNLHAYHQSTGMVSAHPSDNNVNLNVYASSPTQYSVGGALNIGSGHNSLGSNNGILINGQPQALGGGGSLKSNSFNSSLGNANNNNNNNNNGANKMPPSLLKRESSQKSSLTQYLPSKERRDSIGGKDSLSGANGIGLAGGMMAAGSGSGSIGPSGSAPRKSSQPMPLNQSSDRSILSSSSSTDEGENQQSVPPVESVVVNVQPPRVGDECKVKCGDGWYDAIVELVSGTTFVVTIKPFNIKQEVSHSDVTLAPLQFPVNTKKKSKFSLFDSYFQVSTTILLLCIIMFVVHANEEVLCQIQCRNYDRSPSLCNSNPICNKEMSRFATLLRRSNSTVISPDSSAQQTAFGEVNNECVVELEEIKSLEKSITEIKSLLSDLVKSLKSYHDKGESYAKNHIAWSQSFSKDHEKSVQSSSKSASIATQYHQQQSEQQNETHNGFVKAMEQFTVSISKTSGFEQDFTTSVMDSFIKPVQTLIGVIDERKAYRKKYDKATTEYETLIGKVRNAQTQKKIDIIKLYTYERDKTKAKANFEIVRSEYIAYLNDTINRMHTDYIDILVKHFESLALQNGNGYQEYAGIKTYIDNLRTWCLSEQDYYQQEVNEREQRRQQELDQDLINKYQPIIQVLASPPFSLFSAMSDIRKQELYPMPVVSSNGQVTTPAPAPSPINFIPPLVRLLDSCSQVSDLLLQLVRADMPNVSVSMGALFANSPIASELVEEISSHMATPYLKHLFDHAITNIINNPERYKQSTPQGVEALIHEFNTSMEIVRNSLIYVPPIYRKSTIEISNALAQKAAGATFPPVGCLLFGKVFAPAIARPHMHNLFNVIPSDSALEALQVFSTMFYNLGSNQTFLRGPQNLNDAVAAWKPTVRDFIAQFANTDLTDWESSVAINTTYHNEIPVIQRFLKQHYSAISLALLQRGEKELSNQFLIALGTLEAEDPGATSPPEKSHHKKPSQTTE</sequence>
<reference evidence="14 15" key="1">
    <citation type="journal article" date="2011" name="Genome Res.">
        <title>Phylogeny-wide analysis of social amoeba genomes highlights ancient origins for complex intercellular communication.</title>
        <authorList>
            <person name="Heidel A.J."/>
            <person name="Lawal H.M."/>
            <person name="Felder M."/>
            <person name="Schilde C."/>
            <person name="Helps N.R."/>
            <person name="Tunggal B."/>
            <person name="Rivero F."/>
            <person name="John U."/>
            <person name="Schleicher M."/>
            <person name="Eichinger L."/>
            <person name="Platzer M."/>
            <person name="Noegel A.A."/>
            <person name="Schaap P."/>
            <person name="Gloeckner G."/>
        </authorList>
    </citation>
    <scope>NUCLEOTIDE SEQUENCE [LARGE SCALE GENOMIC DNA]</scope>
    <source>
        <strain evidence="15">ATCC 26659 / Pp 5 / PN500</strain>
    </source>
</reference>
<comment type="cofactor">
    <cofactor evidence="1">
        <name>Mg(2+)</name>
        <dbReference type="ChEBI" id="CHEBI:18420"/>
    </cofactor>
</comment>
<protein>
    <recommendedName>
        <fullName evidence="2">non-specific serine/threonine protein kinase</fullName>
        <ecNumber evidence="2">2.7.11.1</ecNumber>
    </recommendedName>
</protein>
<evidence type="ECO:0000256" key="2">
    <source>
        <dbReference type="ARBA" id="ARBA00012513"/>
    </source>
</evidence>
<feature type="compositionally biased region" description="Basic residues" evidence="11">
    <location>
        <begin position="1473"/>
        <end position="1483"/>
    </location>
</feature>
<dbReference type="InterPro" id="IPR050629">
    <property type="entry name" value="STE20/SPS1-PAK"/>
</dbReference>
<dbReference type="InterPro" id="IPR001936">
    <property type="entry name" value="RasGAP_dom"/>
</dbReference>